<dbReference type="Proteomes" id="UP001107558">
    <property type="component" value="Chromosome 2"/>
</dbReference>
<feature type="region of interest" description="Disordered" evidence="7">
    <location>
        <begin position="105"/>
        <end position="157"/>
    </location>
</feature>
<evidence type="ECO:0000313" key="9">
    <source>
        <dbReference type="EMBL" id="KAG5678543.1"/>
    </source>
</evidence>
<dbReference type="SMART" id="SM00338">
    <property type="entry name" value="BRLZ"/>
    <property type="match status" value="1"/>
</dbReference>
<evidence type="ECO:0000256" key="2">
    <source>
        <dbReference type="ARBA" id="ARBA00023015"/>
    </source>
</evidence>
<proteinExistence type="predicted"/>
<protein>
    <recommendedName>
        <fullName evidence="6">X-box-binding protein 1</fullName>
    </recommendedName>
</protein>
<feature type="compositionally biased region" description="Basic residues" evidence="7">
    <location>
        <begin position="247"/>
        <end position="260"/>
    </location>
</feature>
<keyword evidence="4" id="KW-0804">Transcription</keyword>
<accession>A0A9J6C9A7</accession>
<dbReference type="GO" id="GO:0000981">
    <property type="term" value="F:DNA-binding transcription factor activity, RNA polymerase II-specific"/>
    <property type="evidence" value="ECO:0007669"/>
    <property type="project" value="TreeGrafter"/>
</dbReference>
<feature type="region of interest" description="Disordered" evidence="7">
    <location>
        <begin position="211"/>
        <end position="274"/>
    </location>
</feature>
<evidence type="ECO:0000313" key="10">
    <source>
        <dbReference type="Proteomes" id="UP001107558"/>
    </source>
</evidence>
<keyword evidence="10" id="KW-1185">Reference proteome</keyword>
<dbReference type="GO" id="GO:0005634">
    <property type="term" value="C:nucleus"/>
    <property type="evidence" value="ECO:0007669"/>
    <property type="project" value="UniProtKB-ARBA"/>
</dbReference>
<dbReference type="InterPro" id="IPR004827">
    <property type="entry name" value="bZIP"/>
</dbReference>
<evidence type="ECO:0000256" key="6">
    <source>
        <dbReference type="ARBA" id="ARBA00040165"/>
    </source>
</evidence>
<dbReference type="EMBL" id="JADBJN010000002">
    <property type="protein sequence ID" value="KAG5678543.1"/>
    <property type="molecule type" value="Genomic_DNA"/>
</dbReference>
<gene>
    <name evidence="9" type="ORF">PVAND_008210</name>
</gene>
<evidence type="ECO:0000256" key="7">
    <source>
        <dbReference type="SAM" id="MobiDB-lite"/>
    </source>
</evidence>
<dbReference type="OrthoDB" id="20960at2759"/>
<feature type="region of interest" description="Disordered" evidence="7">
    <location>
        <begin position="1"/>
        <end position="45"/>
    </location>
</feature>
<evidence type="ECO:0000259" key="8">
    <source>
        <dbReference type="PROSITE" id="PS50217"/>
    </source>
</evidence>
<sequence>MTTKILVPRIQRDSSVSSSNSELTIRSTPGRKRKLDHLTQEEKVQRKKLKNRVAAQTSRDRKKKQMEEMLITIERQTKELSQWEHRYNQLKTKYDKLEREVAKLKQANKNSNNTKQESFSRNSIPEEHKTCCVPTSAEGINDENRDDRKISNQRFSEEEKERCEGLIEGNNALPTLQELIDGINFEYDLEELAESLVSELHSNMEINSATGNCANAKEDSNECELSRPMVDEPMSWSRKSRMESAKDRHRSSLKQRSSSKRLHDAKTSHNGSDNETYNVDKIFYDDEIPVVKDECFGVEEMIICDDSEEDDTDCLDICSKFKSSPVDRLISPIPHSDYDDIKSPLHTISDGGYESQGSPISLDEFTSLNDPQNDFDLLINDLFPSLVL</sequence>
<keyword evidence="2" id="KW-0805">Transcription regulation</keyword>
<dbReference type="InterPro" id="IPR046347">
    <property type="entry name" value="bZIP_sf"/>
</dbReference>
<comment type="caution">
    <text evidence="9">The sequence shown here is derived from an EMBL/GenBank/DDBJ whole genome shotgun (WGS) entry which is preliminary data.</text>
</comment>
<keyword evidence="1" id="KW-0832">Ubl conjugation</keyword>
<evidence type="ECO:0000256" key="3">
    <source>
        <dbReference type="ARBA" id="ARBA00023125"/>
    </source>
</evidence>
<dbReference type="SUPFAM" id="SSF57959">
    <property type="entry name" value="Leucine zipper domain"/>
    <property type="match status" value="1"/>
</dbReference>
<evidence type="ECO:0000256" key="1">
    <source>
        <dbReference type="ARBA" id="ARBA00022843"/>
    </source>
</evidence>
<feature type="domain" description="BZIP" evidence="8">
    <location>
        <begin position="41"/>
        <end position="104"/>
    </location>
</feature>
<keyword evidence="5" id="KW-0539">Nucleus</keyword>
<feature type="compositionally biased region" description="Basic and acidic residues" evidence="7">
    <location>
        <begin position="142"/>
        <end position="157"/>
    </location>
</feature>
<feature type="compositionally biased region" description="Polar residues" evidence="7">
    <location>
        <begin position="13"/>
        <end position="27"/>
    </location>
</feature>
<dbReference type="AlphaFoldDB" id="A0A9J6C9A7"/>
<feature type="compositionally biased region" description="Polar residues" evidence="7">
    <location>
        <begin position="107"/>
        <end position="123"/>
    </location>
</feature>
<dbReference type="PROSITE" id="PS00036">
    <property type="entry name" value="BZIP_BASIC"/>
    <property type="match status" value="1"/>
</dbReference>
<organism evidence="9 10">
    <name type="scientific">Polypedilum vanderplanki</name>
    <name type="common">Sleeping chironomid midge</name>
    <dbReference type="NCBI Taxonomy" id="319348"/>
    <lineage>
        <taxon>Eukaryota</taxon>
        <taxon>Metazoa</taxon>
        <taxon>Ecdysozoa</taxon>
        <taxon>Arthropoda</taxon>
        <taxon>Hexapoda</taxon>
        <taxon>Insecta</taxon>
        <taxon>Pterygota</taxon>
        <taxon>Neoptera</taxon>
        <taxon>Endopterygota</taxon>
        <taxon>Diptera</taxon>
        <taxon>Nematocera</taxon>
        <taxon>Chironomoidea</taxon>
        <taxon>Chironomidae</taxon>
        <taxon>Chironominae</taxon>
        <taxon>Polypedilum</taxon>
        <taxon>Polypedilum</taxon>
    </lineage>
</organism>
<name>A0A9J6C9A7_POLVA</name>
<evidence type="ECO:0000256" key="5">
    <source>
        <dbReference type="ARBA" id="ARBA00023242"/>
    </source>
</evidence>
<keyword evidence="3" id="KW-0238">DNA-binding</keyword>
<evidence type="ECO:0000256" key="4">
    <source>
        <dbReference type="ARBA" id="ARBA00023163"/>
    </source>
</evidence>
<dbReference type="PANTHER" id="PTHR46542:SF1">
    <property type="entry name" value="X-BOX BINDING PROTEIN 1"/>
    <property type="match status" value="1"/>
</dbReference>
<dbReference type="InterPro" id="IPR052470">
    <property type="entry name" value="ER_Stress-Reg_TF"/>
</dbReference>
<dbReference type="GO" id="GO:0000977">
    <property type="term" value="F:RNA polymerase II transcription regulatory region sequence-specific DNA binding"/>
    <property type="evidence" value="ECO:0007669"/>
    <property type="project" value="TreeGrafter"/>
</dbReference>
<dbReference type="PANTHER" id="PTHR46542">
    <property type="entry name" value="X-BOX BINDING PROTEIN 1"/>
    <property type="match status" value="1"/>
</dbReference>
<reference evidence="9" key="1">
    <citation type="submission" date="2021-03" db="EMBL/GenBank/DDBJ databases">
        <title>Chromosome level genome of the anhydrobiotic midge Polypedilum vanderplanki.</title>
        <authorList>
            <person name="Yoshida Y."/>
            <person name="Kikawada T."/>
            <person name="Gusev O."/>
        </authorList>
    </citation>
    <scope>NUCLEOTIDE SEQUENCE</scope>
    <source>
        <strain evidence="9">NIAS01</strain>
        <tissue evidence="9">Whole body or cell culture</tissue>
    </source>
</reference>
<dbReference type="PROSITE" id="PS50217">
    <property type="entry name" value="BZIP"/>
    <property type="match status" value="1"/>
</dbReference>